<sequence>MALNIFYTVLTANPPPLYGFHNLKKSKHISQKVHAQLIMAMTKFKPTLSTVSELSEPEISSLNYQLLINGKTLSRIERLQFRFQLTKNCSSSVYMDDQVLKLIFENSYLRDEISWYEDYQQALLNLKYVLSYALRTMEEVLSTTTQRLHNVNQSYLKLNRIERQINDESEI</sequence>
<dbReference type="AlphaFoldDB" id="A0A1B7NNH7"/>
<comment type="caution">
    <text evidence="1">The sequence shown here is derived from an EMBL/GenBank/DDBJ whole genome shotgun (WGS) entry which is preliminary data.</text>
</comment>
<accession>A0A1B7NNH7</accession>
<evidence type="ECO:0000313" key="1">
    <source>
        <dbReference type="EMBL" id="OAX78362.1"/>
    </source>
</evidence>
<evidence type="ECO:0000313" key="2">
    <source>
        <dbReference type="Proteomes" id="UP000091918"/>
    </source>
</evidence>
<proteinExistence type="predicted"/>
<organism evidence="1 2">
    <name type="scientific">Emergomyces africanus</name>
    <dbReference type="NCBI Taxonomy" id="1955775"/>
    <lineage>
        <taxon>Eukaryota</taxon>
        <taxon>Fungi</taxon>
        <taxon>Dikarya</taxon>
        <taxon>Ascomycota</taxon>
        <taxon>Pezizomycotina</taxon>
        <taxon>Eurotiomycetes</taxon>
        <taxon>Eurotiomycetidae</taxon>
        <taxon>Onygenales</taxon>
        <taxon>Ajellomycetaceae</taxon>
        <taxon>Emergomyces</taxon>
    </lineage>
</organism>
<reference evidence="1 2" key="1">
    <citation type="submission" date="2015-07" db="EMBL/GenBank/DDBJ databases">
        <title>Emmonsia species relationships and genome sequence.</title>
        <authorList>
            <person name="Cuomo C.A."/>
            <person name="Schwartz I.S."/>
            <person name="Kenyon C."/>
            <person name="de Hoog G.S."/>
            <person name="Govender N.P."/>
            <person name="Botha A."/>
            <person name="Moreno L."/>
            <person name="de Vries M."/>
            <person name="Munoz J.F."/>
            <person name="Stielow J.B."/>
        </authorList>
    </citation>
    <scope>NUCLEOTIDE SEQUENCE [LARGE SCALE GENOMIC DNA]</scope>
    <source>
        <strain evidence="1 2">CBS 136260</strain>
    </source>
</reference>
<gene>
    <name evidence="1" type="ORF">ACJ72_07332</name>
</gene>
<dbReference type="EMBL" id="LGUA01001572">
    <property type="protein sequence ID" value="OAX78362.1"/>
    <property type="molecule type" value="Genomic_DNA"/>
</dbReference>
<protein>
    <submittedName>
        <fullName evidence="1">Uncharacterized protein</fullName>
    </submittedName>
</protein>
<dbReference type="OrthoDB" id="4206979at2759"/>
<dbReference type="Proteomes" id="UP000091918">
    <property type="component" value="Unassembled WGS sequence"/>
</dbReference>
<name>A0A1B7NNH7_9EURO</name>
<keyword evidence="2" id="KW-1185">Reference proteome</keyword>